<evidence type="ECO:0000313" key="18">
    <source>
        <dbReference type="Proteomes" id="UP000029643"/>
    </source>
</evidence>
<dbReference type="Pfam" id="PF00456">
    <property type="entry name" value="Transketolase_N"/>
    <property type="match status" value="1"/>
</dbReference>
<dbReference type="EC" id="2.2.1.1" evidence="8"/>
<evidence type="ECO:0000256" key="7">
    <source>
        <dbReference type="ARBA" id="ARBA00011738"/>
    </source>
</evidence>
<keyword evidence="15" id="KW-1133">Transmembrane helix</keyword>
<dbReference type="Pfam" id="PF02779">
    <property type="entry name" value="Transket_pyr"/>
    <property type="match status" value="1"/>
</dbReference>
<dbReference type="PROSITE" id="PS00802">
    <property type="entry name" value="TRANSKETOLASE_2"/>
    <property type="match status" value="1"/>
</dbReference>
<comment type="cofactor">
    <cofactor evidence="3">
        <name>Co(2+)</name>
        <dbReference type="ChEBI" id="CHEBI:48828"/>
    </cofactor>
</comment>
<feature type="domain" description="Transketolase-like pyrimidine-binding" evidence="16">
    <location>
        <begin position="394"/>
        <end position="576"/>
    </location>
</feature>
<keyword evidence="10" id="KW-0479">Metal-binding</keyword>
<evidence type="ECO:0000256" key="3">
    <source>
        <dbReference type="ARBA" id="ARBA00001941"/>
    </source>
</evidence>
<dbReference type="Proteomes" id="UP000029643">
    <property type="component" value="Unassembled WGS sequence"/>
</dbReference>
<keyword evidence="12" id="KW-0460">Magnesium</keyword>
<dbReference type="GO" id="GO:0004802">
    <property type="term" value="F:transketolase activity"/>
    <property type="evidence" value="ECO:0007669"/>
    <property type="project" value="UniProtKB-EC"/>
</dbReference>
<dbReference type="SMART" id="SM00861">
    <property type="entry name" value="Transket_pyr"/>
    <property type="match status" value="1"/>
</dbReference>
<dbReference type="EMBL" id="BBNU01000004">
    <property type="protein sequence ID" value="GAL78872.1"/>
    <property type="molecule type" value="Genomic_DNA"/>
</dbReference>
<reference evidence="17 18" key="1">
    <citation type="journal article" date="2014" name="Genome Announc.">
        <title>Draft Genome Sequences of Marine Flavobacterium Algibacter lectus Strains SS8 and NR4.</title>
        <authorList>
            <person name="Takatani N."/>
            <person name="Nakanishi M."/>
            <person name="Meirelles P."/>
            <person name="Mino S."/>
            <person name="Suda W."/>
            <person name="Oshima K."/>
            <person name="Hattori M."/>
            <person name="Ohkuma M."/>
            <person name="Hosokawa M."/>
            <person name="Miyashita K."/>
            <person name="Thompson F.L."/>
            <person name="Niwa A."/>
            <person name="Sawabe T."/>
            <person name="Sawabe T."/>
        </authorList>
    </citation>
    <scope>NUCLEOTIDE SEQUENCE [LARGE SCALE GENOMIC DNA]</scope>
    <source>
        <strain evidence="18">JCM19274</strain>
    </source>
</reference>
<proteinExistence type="inferred from homology"/>
<dbReference type="CDD" id="cd02012">
    <property type="entry name" value="TPP_TK"/>
    <property type="match status" value="1"/>
</dbReference>
<dbReference type="PANTHER" id="PTHR43522">
    <property type="entry name" value="TRANSKETOLASE"/>
    <property type="match status" value="1"/>
</dbReference>
<evidence type="ECO:0000256" key="9">
    <source>
        <dbReference type="ARBA" id="ARBA00022679"/>
    </source>
</evidence>
<evidence type="ECO:0000256" key="6">
    <source>
        <dbReference type="ARBA" id="ARBA00007131"/>
    </source>
</evidence>
<dbReference type="Gene3D" id="3.40.50.970">
    <property type="match status" value="2"/>
</dbReference>
<name>A0A090X541_9FLAO</name>
<comment type="catalytic activity">
    <reaction evidence="14">
        <text>D-sedoheptulose 7-phosphate + D-glyceraldehyde 3-phosphate = aldehydo-D-ribose 5-phosphate + D-xylulose 5-phosphate</text>
        <dbReference type="Rhea" id="RHEA:10508"/>
        <dbReference type="ChEBI" id="CHEBI:57483"/>
        <dbReference type="ChEBI" id="CHEBI:57737"/>
        <dbReference type="ChEBI" id="CHEBI:58273"/>
        <dbReference type="ChEBI" id="CHEBI:59776"/>
        <dbReference type="EC" id="2.2.1.1"/>
    </reaction>
</comment>
<comment type="cofactor">
    <cofactor evidence="2">
        <name>Mn(2+)</name>
        <dbReference type="ChEBI" id="CHEBI:29035"/>
    </cofactor>
</comment>
<evidence type="ECO:0000256" key="2">
    <source>
        <dbReference type="ARBA" id="ARBA00001936"/>
    </source>
</evidence>
<evidence type="ECO:0000256" key="13">
    <source>
        <dbReference type="ARBA" id="ARBA00023052"/>
    </source>
</evidence>
<comment type="cofactor">
    <cofactor evidence="1">
        <name>Ca(2+)</name>
        <dbReference type="ChEBI" id="CHEBI:29108"/>
    </cofactor>
</comment>
<organism evidence="17 18">
    <name type="scientific">Algibacter lectus</name>
    <dbReference type="NCBI Taxonomy" id="221126"/>
    <lineage>
        <taxon>Bacteria</taxon>
        <taxon>Pseudomonadati</taxon>
        <taxon>Bacteroidota</taxon>
        <taxon>Flavobacteriia</taxon>
        <taxon>Flavobacteriales</taxon>
        <taxon>Flavobacteriaceae</taxon>
        <taxon>Algibacter</taxon>
    </lineage>
</organism>
<dbReference type="CDD" id="cd07033">
    <property type="entry name" value="TPP_PYR_DXS_TK_like"/>
    <property type="match status" value="1"/>
</dbReference>
<dbReference type="Gene3D" id="3.40.50.920">
    <property type="match status" value="1"/>
</dbReference>
<evidence type="ECO:0000256" key="5">
    <source>
        <dbReference type="ARBA" id="ARBA00001964"/>
    </source>
</evidence>
<dbReference type="InterPro" id="IPR033247">
    <property type="entry name" value="Transketolase_fam"/>
</dbReference>
<comment type="similarity">
    <text evidence="6">Belongs to the transketolase family.</text>
</comment>
<dbReference type="InterPro" id="IPR029061">
    <property type="entry name" value="THDP-binding"/>
</dbReference>
<dbReference type="PANTHER" id="PTHR43522:SF2">
    <property type="entry name" value="TRANSKETOLASE 1-RELATED"/>
    <property type="match status" value="1"/>
</dbReference>
<dbReference type="GO" id="GO:0006098">
    <property type="term" value="P:pentose-phosphate shunt"/>
    <property type="evidence" value="ECO:0007669"/>
    <property type="project" value="TreeGrafter"/>
</dbReference>
<dbReference type="InterPro" id="IPR055152">
    <property type="entry name" value="Transketolase-like_C_2"/>
</dbReference>
<comment type="cofactor">
    <cofactor evidence="4">
        <name>Mg(2+)</name>
        <dbReference type="ChEBI" id="CHEBI:18420"/>
    </cofactor>
</comment>
<evidence type="ECO:0000259" key="16">
    <source>
        <dbReference type="SMART" id="SM00861"/>
    </source>
</evidence>
<evidence type="ECO:0000256" key="4">
    <source>
        <dbReference type="ARBA" id="ARBA00001946"/>
    </source>
</evidence>
<keyword evidence="15" id="KW-0812">Transmembrane</keyword>
<comment type="subunit">
    <text evidence="7">Homodimer.</text>
</comment>
<dbReference type="SUPFAM" id="SSF52922">
    <property type="entry name" value="TK C-terminal domain-like"/>
    <property type="match status" value="1"/>
</dbReference>
<evidence type="ECO:0000256" key="15">
    <source>
        <dbReference type="SAM" id="Phobius"/>
    </source>
</evidence>
<dbReference type="InterPro" id="IPR009014">
    <property type="entry name" value="Transketo_C/PFOR_II"/>
</dbReference>
<keyword evidence="13" id="KW-0786">Thiamine pyrophosphate</keyword>
<evidence type="ECO:0000256" key="11">
    <source>
        <dbReference type="ARBA" id="ARBA00022837"/>
    </source>
</evidence>
<comment type="cofactor">
    <cofactor evidence="5">
        <name>thiamine diphosphate</name>
        <dbReference type="ChEBI" id="CHEBI:58937"/>
    </cofactor>
</comment>
<dbReference type="GO" id="GO:0046872">
    <property type="term" value="F:metal ion binding"/>
    <property type="evidence" value="ECO:0007669"/>
    <property type="project" value="UniProtKB-KW"/>
</dbReference>
<dbReference type="FunFam" id="3.40.50.970:FF:000045">
    <property type="entry name" value="Transketolase"/>
    <property type="match status" value="1"/>
</dbReference>
<sequence>MSTLNYFLITTFASCYFITVLIVFEIANLLKLELLKINHKFKMNKQIDQRAADNIRALAVAMVEKAKSGHPGGPMGGGDFMHILYSEFFNYDPTDMEWAFRDRFFMDAGHLSTLMYAQYYLLGNYAKDDVANFRQWGSITPGHPEVDVKRGIENTSGPLGQGHTMGVGAAIAAKFLEARFGDWMNHKIYGFISDGGIQEEISQGAGRIAGHLGLSNFIMFFDSNDIQLSTPTDEVTTEDTAMKYEAWGWNVVTIDGHNHDEIRKALTDANNQTEKPTLIIGKTIMGKGCVTADGSMFEGHCELHGQPIGATGADYAKTLANLGANTESPFDIFDDVQEFYKNLVAEKTAKAAEKKAEIATWRIANEALATKLDFFLSGELPELDFASVEHKAGLATRAASSGILGYLAENVENMIVSSADLSNSDKTDGFLKKTHALKKGDFTGSFLQAGVAELTMACIANGIALHGGIIPVVATFFVFSDYMKPAIRLSGIQELGVKYVWTHDAFRVGEDGPTHQPVEQEAQIRLLEKLKNHSGNPSFLALRPADSAETSVAWKMALENKNTPTGLILSRQGIKDIEPQGSSRYEEALAAEKGGYLVKEVENPDVVLIANGSEVATLFAAAEILESQNNLKVNIASVISEGVFRLQSKAYQNSVIPANTPLFGLTAGLPVNLEGLVGANGKVFGLEHFGYSAPASVLDDKFGFTGEKVSNQVLEYLKTV</sequence>
<keyword evidence="11" id="KW-0106">Calcium</keyword>
<dbReference type="AlphaFoldDB" id="A0A090X541"/>
<evidence type="ECO:0000256" key="14">
    <source>
        <dbReference type="ARBA" id="ARBA00049473"/>
    </source>
</evidence>
<accession>A0A090X541</accession>
<keyword evidence="9 17" id="KW-0808">Transferase</keyword>
<evidence type="ECO:0000256" key="1">
    <source>
        <dbReference type="ARBA" id="ARBA00001913"/>
    </source>
</evidence>
<keyword evidence="15" id="KW-0472">Membrane</keyword>
<feature type="transmembrane region" description="Helical" evidence="15">
    <location>
        <begin position="6"/>
        <end position="30"/>
    </location>
</feature>
<evidence type="ECO:0000256" key="8">
    <source>
        <dbReference type="ARBA" id="ARBA00013152"/>
    </source>
</evidence>
<dbReference type="SUPFAM" id="SSF52518">
    <property type="entry name" value="Thiamin diphosphate-binding fold (THDP-binding)"/>
    <property type="match status" value="2"/>
</dbReference>
<dbReference type="GO" id="GO:0005829">
    <property type="term" value="C:cytosol"/>
    <property type="evidence" value="ECO:0007669"/>
    <property type="project" value="TreeGrafter"/>
</dbReference>
<evidence type="ECO:0000256" key="10">
    <source>
        <dbReference type="ARBA" id="ARBA00022723"/>
    </source>
</evidence>
<dbReference type="InterPro" id="IPR005474">
    <property type="entry name" value="Transketolase_N"/>
</dbReference>
<dbReference type="STRING" id="221126.SAMN04489722_103462"/>
<dbReference type="Pfam" id="PF22613">
    <property type="entry name" value="Transketolase_C_1"/>
    <property type="match status" value="1"/>
</dbReference>
<dbReference type="InterPro" id="IPR005475">
    <property type="entry name" value="Transketolase-like_Pyr-bd"/>
</dbReference>
<evidence type="ECO:0000256" key="12">
    <source>
        <dbReference type="ARBA" id="ARBA00022842"/>
    </source>
</evidence>
<evidence type="ECO:0000313" key="17">
    <source>
        <dbReference type="EMBL" id="GAL78872.1"/>
    </source>
</evidence>
<protein>
    <recommendedName>
        <fullName evidence="8">transketolase</fullName>
        <ecNumber evidence="8">2.2.1.1</ecNumber>
    </recommendedName>
</protein>
<dbReference type="InterPro" id="IPR020826">
    <property type="entry name" value="Transketolase_BS"/>
</dbReference>
<gene>
    <name evidence="17" type="ORF">JCM19274_3430</name>
</gene>
<comment type="caution">
    <text evidence="17">The sequence shown here is derived from an EMBL/GenBank/DDBJ whole genome shotgun (WGS) entry which is preliminary data.</text>
</comment>